<gene>
    <name evidence="2" type="ORF">LCGC14_0463210</name>
</gene>
<feature type="domain" description="DUF4123" evidence="1">
    <location>
        <begin position="22"/>
        <end position="144"/>
    </location>
</feature>
<reference evidence="2" key="1">
    <citation type="journal article" date="2015" name="Nature">
        <title>Complex archaea that bridge the gap between prokaryotes and eukaryotes.</title>
        <authorList>
            <person name="Spang A."/>
            <person name="Saw J.H."/>
            <person name="Jorgensen S.L."/>
            <person name="Zaremba-Niedzwiedzka K."/>
            <person name="Martijn J."/>
            <person name="Lind A.E."/>
            <person name="van Eijk R."/>
            <person name="Schleper C."/>
            <person name="Guy L."/>
            <person name="Ettema T.J."/>
        </authorList>
    </citation>
    <scope>NUCLEOTIDE SEQUENCE</scope>
</reference>
<comment type="caution">
    <text evidence="2">The sequence shown here is derived from an EMBL/GenBank/DDBJ whole genome shotgun (WGS) entry which is preliminary data.</text>
</comment>
<sequence length="280" mass="31383">MTQEISSPFERSPAGVSGKRCVVLDATADAELWRWIYQLAPQGTPQWASLFHGTEYAALSEHGPALVFSEQAGDWDDYASALLEQSNAGCVLYLDNPQDWSAAVKHCQSLLTVTTDDGCKQLMRFFEPRWLEPLFASLAPVERDEFLGPFSGMAWRNELGWRYVARADTWSGVVQKPGWLHLGSQRQQRITQVRLKVIATELALDYQSVLIMPEPTDFVFNQLLVAQAAGAEKKAHYERWLRLALCSEGADWPSQAAHAVLARTDLVMTGKLDELERLQG</sequence>
<name>A0A0F9SJW1_9ZZZZ</name>
<protein>
    <recommendedName>
        <fullName evidence="1">DUF4123 domain-containing protein</fullName>
    </recommendedName>
</protein>
<accession>A0A0F9SJW1</accession>
<dbReference type="EMBL" id="LAZR01000478">
    <property type="protein sequence ID" value="KKN67289.1"/>
    <property type="molecule type" value="Genomic_DNA"/>
</dbReference>
<dbReference type="Pfam" id="PF13503">
    <property type="entry name" value="DUF4123"/>
    <property type="match status" value="1"/>
</dbReference>
<proteinExistence type="predicted"/>
<evidence type="ECO:0000259" key="1">
    <source>
        <dbReference type="Pfam" id="PF13503"/>
    </source>
</evidence>
<evidence type="ECO:0000313" key="2">
    <source>
        <dbReference type="EMBL" id="KKN67289.1"/>
    </source>
</evidence>
<dbReference type="AlphaFoldDB" id="A0A0F9SJW1"/>
<dbReference type="InterPro" id="IPR025391">
    <property type="entry name" value="DUF4123"/>
</dbReference>
<organism evidence="2">
    <name type="scientific">marine sediment metagenome</name>
    <dbReference type="NCBI Taxonomy" id="412755"/>
    <lineage>
        <taxon>unclassified sequences</taxon>
        <taxon>metagenomes</taxon>
        <taxon>ecological metagenomes</taxon>
    </lineage>
</organism>